<evidence type="ECO:0000313" key="4">
    <source>
        <dbReference type="Proteomes" id="UP000000343"/>
    </source>
</evidence>
<dbReference type="KEGG" id="acm:AciX9_3029"/>
<dbReference type="SUPFAM" id="SSF56925">
    <property type="entry name" value="OMPA-like"/>
    <property type="match status" value="1"/>
</dbReference>
<keyword evidence="4" id="KW-1185">Reference proteome</keyword>
<sequence>MILISGKKYGGLSSFELGFSGKSLKVAAGLALVGTALAAGAQSSKPRRRESNQNRKNRIQRAVQETYTHKWEVGAGPGYLRFRSGEFKQQNNDVTFWTSAMYSFTPRFGAEALVGGAFGSAKLGNGNPNAVNPQIQSYDFMAGPSYRLVAKEKFGVSVYGAGGAAYGRFSTGPKDFPTAVVGLWPSGTAAAFSVGVNLDYHLYPNLSARITPTYLGTTYGSTIQNTKGVNVGLVYRFGTIR</sequence>
<name>E8X068_GRATM</name>
<dbReference type="Pfam" id="PF13505">
    <property type="entry name" value="OMP_b-brl"/>
    <property type="match status" value="1"/>
</dbReference>
<organism evidence="4">
    <name type="scientific">Granulicella tundricola (strain ATCC BAA-1859 / DSM 23138 / MP5ACTX9)</name>
    <dbReference type="NCBI Taxonomy" id="1198114"/>
    <lineage>
        <taxon>Bacteria</taxon>
        <taxon>Pseudomonadati</taxon>
        <taxon>Acidobacteriota</taxon>
        <taxon>Terriglobia</taxon>
        <taxon>Terriglobales</taxon>
        <taxon>Acidobacteriaceae</taxon>
        <taxon>Granulicella</taxon>
    </lineage>
</organism>
<dbReference type="InterPro" id="IPR011250">
    <property type="entry name" value="OMP/PagP_B-barrel"/>
</dbReference>
<evidence type="ECO:0000256" key="1">
    <source>
        <dbReference type="ARBA" id="ARBA00022729"/>
    </source>
</evidence>
<dbReference type="AlphaFoldDB" id="E8X068"/>
<dbReference type="EMBL" id="CP002480">
    <property type="protein sequence ID" value="ADW70049.1"/>
    <property type="molecule type" value="Genomic_DNA"/>
</dbReference>
<dbReference type="Proteomes" id="UP000000343">
    <property type="component" value="Chromosome"/>
</dbReference>
<dbReference type="PaxDb" id="1198114-AciX9_3029"/>
<dbReference type="InterPro" id="IPR027385">
    <property type="entry name" value="Beta-barrel_OMP"/>
</dbReference>
<dbReference type="RefSeq" id="WP_013581363.1">
    <property type="nucleotide sequence ID" value="NC_015064.1"/>
</dbReference>
<evidence type="ECO:0000313" key="3">
    <source>
        <dbReference type="EMBL" id="ADW70049.1"/>
    </source>
</evidence>
<protein>
    <recommendedName>
        <fullName evidence="2">Outer membrane protein beta-barrel domain-containing protein</fullName>
    </recommendedName>
</protein>
<dbReference type="OrthoDB" id="115219at2"/>
<gene>
    <name evidence="3" type="ordered locus">AciX9_3029</name>
</gene>
<dbReference type="HOGENOM" id="CLU_1155939_0_0_0"/>
<dbReference type="Gene3D" id="2.40.160.20">
    <property type="match status" value="1"/>
</dbReference>
<feature type="domain" description="Outer membrane protein beta-barrel" evidence="2">
    <location>
        <begin position="63"/>
        <end position="237"/>
    </location>
</feature>
<accession>E8X068</accession>
<reference evidence="4" key="1">
    <citation type="submission" date="2011-01" db="EMBL/GenBank/DDBJ databases">
        <title>Complete sequence of chromosome of Acidobacterium sp. MP5ACTX9.</title>
        <authorList>
            <consortium name="US DOE Joint Genome Institute"/>
            <person name="Lucas S."/>
            <person name="Copeland A."/>
            <person name="Lapidus A."/>
            <person name="Cheng J.-F."/>
            <person name="Goodwin L."/>
            <person name="Pitluck S."/>
            <person name="Teshima H."/>
            <person name="Detter J.C."/>
            <person name="Han C."/>
            <person name="Tapia R."/>
            <person name="Land M."/>
            <person name="Hauser L."/>
            <person name="Kyrpides N."/>
            <person name="Ivanova N."/>
            <person name="Ovchinnikova G."/>
            <person name="Pagani I."/>
            <person name="Rawat S.R."/>
            <person name="Mannisto M."/>
            <person name="Haggblom M.M."/>
            <person name="Woyke T."/>
        </authorList>
    </citation>
    <scope>NUCLEOTIDE SEQUENCE [LARGE SCALE GENOMIC DNA]</scope>
    <source>
        <strain evidence="4">MP5ACTX9</strain>
    </source>
</reference>
<dbReference type="eggNOG" id="ENOG5032WZA">
    <property type="taxonomic scope" value="Bacteria"/>
</dbReference>
<keyword evidence="1" id="KW-0732">Signal</keyword>
<evidence type="ECO:0000259" key="2">
    <source>
        <dbReference type="Pfam" id="PF13505"/>
    </source>
</evidence>
<proteinExistence type="predicted"/>